<evidence type="ECO:0000313" key="1">
    <source>
        <dbReference type="EMBL" id="KAG9476169.1"/>
    </source>
</evidence>
<dbReference type="EMBL" id="WNTK01000011">
    <property type="protein sequence ID" value="KAG9476169.1"/>
    <property type="molecule type" value="Genomic_DNA"/>
</dbReference>
<accession>A0A8J6EVI5</accession>
<proteinExistence type="predicted"/>
<comment type="caution">
    <text evidence="1">The sequence shown here is derived from an EMBL/GenBank/DDBJ whole genome shotgun (WGS) entry which is preliminary data.</text>
</comment>
<evidence type="ECO:0000313" key="2">
    <source>
        <dbReference type="Proteomes" id="UP000770717"/>
    </source>
</evidence>
<name>A0A8J6EVI5_ELECQ</name>
<reference evidence="1" key="1">
    <citation type="thesis" date="2020" institute="ProQuest LLC" country="789 East Eisenhower Parkway, Ann Arbor, MI, USA">
        <title>Comparative Genomics and Chromosome Evolution.</title>
        <authorList>
            <person name="Mudd A.B."/>
        </authorList>
    </citation>
    <scope>NUCLEOTIDE SEQUENCE</scope>
    <source>
        <strain evidence="1">HN-11 Male</strain>
        <tissue evidence="1">Kidney and liver</tissue>
    </source>
</reference>
<protein>
    <submittedName>
        <fullName evidence="1">Uncharacterized protein</fullName>
    </submittedName>
</protein>
<dbReference type="Proteomes" id="UP000770717">
    <property type="component" value="Unassembled WGS sequence"/>
</dbReference>
<organism evidence="1 2">
    <name type="scientific">Eleutherodactylus coqui</name>
    <name type="common">Puerto Rican coqui</name>
    <dbReference type="NCBI Taxonomy" id="57060"/>
    <lineage>
        <taxon>Eukaryota</taxon>
        <taxon>Metazoa</taxon>
        <taxon>Chordata</taxon>
        <taxon>Craniata</taxon>
        <taxon>Vertebrata</taxon>
        <taxon>Euteleostomi</taxon>
        <taxon>Amphibia</taxon>
        <taxon>Batrachia</taxon>
        <taxon>Anura</taxon>
        <taxon>Neobatrachia</taxon>
        <taxon>Hyloidea</taxon>
        <taxon>Eleutherodactylidae</taxon>
        <taxon>Eleutherodactylinae</taxon>
        <taxon>Eleutherodactylus</taxon>
        <taxon>Eleutherodactylus</taxon>
    </lineage>
</organism>
<gene>
    <name evidence="1" type="ORF">GDO78_002973</name>
</gene>
<dbReference type="AlphaFoldDB" id="A0A8J6EVI5"/>
<sequence>MTFLRHSPIYYPALELRAVLNVFRAVQLVQDVEEPQTAAVGMEHDVLFYTVNIGVRVSANINYPGFEVIVRVITLPSFQGEPTTWILLHLDLFFFSSKSSILMNKLTTVCFYSHHAAVVVSDPLLHLFFLLLQSLLRDFLHVMAEMAHRLFTS</sequence>
<keyword evidence="2" id="KW-1185">Reference proteome</keyword>